<feature type="compositionally biased region" description="Low complexity" evidence="1">
    <location>
        <begin position="544"/>
        <end position="553"/>
    </location>
</feature>
<sequence>MSGSLELGFQRTSACSLKEQSARTTLNNVRLQGHPYVELRQDGKRFIFFCTLCLAPCYSDSVLLDHLKGNLHRERLSAAKLTLLKPNPWPFSDGIHFFDITSGEKKDYVIANDNQHKLLESHGVNNSHAIVSFAGHQRPACVDRNEVTDDIRGAYDLVIPTVLFKDEIIDLKAKFIGSAKITARFSGNDGIFNEVIRIWCEWLGKDNSGNEEKDNVLDHDFAVVTFSYNCDLGRGGLLEDMKLLLSNGPSIDLENDERTRKKRRKSFSDPEDISGSLFNQCDLSRNESSASVSVSSKLLLDQCEDHLLLTSSMSNKAIKKELRRQQRLAEERPCDICQQKMLPGKDVATLVNLKTEKLACSSRNLNGVFHVFHTSCLVHWILLCEFEMVKTQCLSPKSQGRSRRKNGAKSNKLAKDEKTKTLNRIDSVFCSDCQGTGVNINEDEKEMPNCLLSQLFKLKIKVGDGHRAWMKYPELLENCSTGLSFACHSDKGTEVSHQIHVQLFSTDKLSLFIEIPPNFTFAGEGFATKNVAFLQSRCVELLSSSKSTGPSKSQVDFNMDSRM</sequence>
<feature type="region of interest" description="Disordered" evidence="1">
    <location>
        <begin position="544"/>
        <end position="563"/>
    </location>
</feature>
<dbReference type="EMBL" id="JAIWQS010000005">
    <property type="protein sequence ID" value="KAJ8763801.1"/>
    <property type="molecule type" value="Genomic_DNA"/>
</dbReference>
<dbReference type="PANTHER" id="PTHR35497:SF1">
    <property type="entry name" value="ACYL-UDP-N-ACETYLGLUCOSAMINE O-ACYLTRANSFERASE"/>
    <property type="match status" value="1"/>
</dbReference>
<protein>
    <recommendedName>
        <fullName evidence="2">C2H2-type domain-containing protein</fullName>
    </recommendedName>
</protein>
<name>A0AAV8TBS5_9ROSI</name>
<accession>A0AAV8TBS5</accession>
<dbReference type="PANTHER" id="PTHR35497">
    <property type="entry name" value="ACYL-UDP-N-ACETYLGLUCOSAMINE O-ACYLTRANSFERASE"/>
    <property type="match status" value="1"/>
</dbReference>
<evidence type="ECO:0000313" key="4">
    <source>
        <dbReference type="Proteomes" id="UP001159364"/>
    </source>
</evidence>
<evidence type="ECO:0000256" key="1">
    <source>
        <dbReference type="SAM" id="MobiDB-lite"/>
    </source>
</evidence>
<dbReference type="Proteomes" id="UP001159364">
    <property type="component" value="Linkage Group LG05"/>
</dbReference>
<organism evidence="3 4">
    <name type="scientific">Erythroxylum novogranatense</name>
    <dbReference type="NCBI Taxonomy" id="1862640"/>
    <lineage>
        <taxon>Eukaryota</taxon>
        <taxon>Viridiplantae</taxon>
        <taxon>Streptophyta</taxon>
        <taxon>Embryophyta</taxon>
        <taxon>Tracheophyta</taxon>
        <taxon>Spermatophyta</taxon>
        <taxon>Magnoliopsida</taxon>
        <taxon>eudicotyledons</taxon>
        <taxon>Gunneridae</taxon>
        <taxon>Pentapetalae</taxon>
        <taxon>rosids</taxon>
        <taxon>fabids</taxon>
        <taxon>Malpighiales</taxon>
        <taxon>Erythroxylaceae</taxon>
        <taxon>Erythroxylum</taxon>
    </lineage>
</organism>
<evidence type="ECO:0000313" key="3">
    <source>
        <dbReference type="EMBL" id="KAJ8763801.1"/>
    </source>
</evidence>
<gene>
    <name evidence="3" type="ORF">K2173_003583</name>
</gene>
<keyword evidence="4" id="KW-1185">Reference proteome</keyword>
<dbReference type="AlphaFoldDB" id="A0AAV8TBS5"/>
<evidence type="ECO:0000259" key="2">
    <source>
        <dbReference type="Pfam" id="PF12874"/>
    </source>
</evidence>
<feature type="region of interest" description="Disordered" evidence="1">
    <location>
        <begin position="397"/>
        <end position="416"/>
    </location>
</feature>
<feature type="domain" description="C2H2-type" evidence="2">
    <location>
        <begin position="48"/>
        <end position="72"/>
    </location>
</feature>
<dbReference type="Pfam" id="PF12874">
    <property type="entry name" value="zf-met"/>
    <property type="match status" value="1"/>
</dbReference>
<reference evidence="3 4" key="1">
    <citation type="submission" date="2021-09" db="EMBL/GenBank/DDBJ databases">
        <title>Genomic insights and catalytic innovation underlie evolution of tropane alkaloids biosynthesis.</title>
        <authorList>
            <person name="Wang Y.-J."/>
            <person name="Tian T."/>
            <person name="Huang J.-P."/>
            <person name="Huang S.-X."/>
        </authorList>
    </citation>
    <scope>NUCLEOTIDE SEQUENCE [LARGE SCALE GENOMIC DNA]</scope>
    <source>
        <strain evidence="3">KIB-2018</strain>
        <tissue evidence="3">Leaf</tissue>
    </source>
</reference>
<dbReference type="InterPro" id="IPR013087">
    <property type="entry name" value="Znf_C2H2_type"/>
</dbReference>
<comment type="caution">
    <text evidence="3">The sequence shown here is derived from an EMBL/GenBank/DDBJ whole genome shotgun (WGS) entry which is preliminary data.</text>
</comment>
<proteinExistence type="predicted"/>